<evidence type="ECO:0000313" key="2">
    <source>
        <dbReference type="EMBL" id="EMA10022.1"/>
    </source>
</evidence>
<keyword evidence="1" id="KW-0812">Transmembrane</keyword>
<reference evidence="2 4" key="1">
    <citation type="journal article" date="2014" name="PLoS Genet.">
        <title>Phylogenetically driven sequencing of extremely halophilic archaea reveals strategies for static and dynamic osmo-response.</title>
        <authorList>
            <person name="Becker E.A."/>
            <person name="Seitzer P.M."/>
            <person name="Tritt A."/>
            <person name="Larsen D."/>
            <person name="Krusor M."/>
            <person name="Yao A.I."/>
            <person name="Wu D."/>
            <person name="Madern D."/>
            <person name="Eisen J.A."/>
            <person name="Darling A.E."/>
            <person name="Facciotti M.T."/>
        </authorList>
    </citation>
    <scope>NUCLEOTIDE SEQUENCE [LARGE SCALE GENOMIC DNA]</scope>
    <source>
        <strain evidence="2 4">ATCC 33800</strain>
    </source>
</reference>
<gene>
    <name evidence="2" type="ORF">C436_18426</name>
    <name evidence="3" type="ORF">KDQ40_22790</name>
</gene>
<proteinExistence type="predicted"/>
<accession>M0JLM4</accession>
<keyword evidence="1" id="KW-1133">Transmembrane helix</keyword>
<evidence type="ECO:0000256" key="1">
    <source>
        <dbReference type="SAM" id="Phobius"/>
    </source>
</evidence>
<feature type="transmembrane region" description="Helical" evidence="1">
    <location>
        <begin position="6"/>
        <end position="24"/>
    </location>
</feature>
<feature type="transmembrane region" description="Helical" evidence="1">
    <location>
        <begin position="238"/>
        <end position="258"/>
    </location>
</feature>
<geneLocation type="plasmid" evidence="3 5">
    <name>pHsi139</name>
</geneLocation>
<dbReference type="Proteomes" id="UP000011659">
    <property type="component" value="Unassembled WGS sequence"/>
</dbReference>
<organism evidence="2 4">
    <name type="scientific">Haloarcula marismortui ATCC 33800</name>
    <dbReference type="NCBI Taxonomy" id="662476"/>
    <lineage>
        <taxon>Archaea</taxon>
        <taxon>Methanobacteriati</taxon>
        <taxon>Methanobacteriota</taxon>
        <taxon>Stenosarchaea group</taxon>
        <taxon>Halobacteria</taxon>
        <taxon>Halobacteriales</taxon>
        <taxon>Haloarculaceae</taxon>
        <taxon>Haloarcula</taxon>
    </lineage>
</organism>
<keyword evidence="1" id="KW-0472">Membrane</keyword>
<protein>
    <submittedName>
        <fullName evidence="2">Uncharacterized protein</fullName>
    </submittedName>
</protein>
<reference evidence="3" key="2">
    <citation type="submission" date="2021-04" db="EMBL/GenBank/DDBJ databases">
        <title>Complete Genome sequence and Methylome Analysis of the Haloarchaeon Haloarcula sinaiiensis.</title>
        <authorList>
            <person name="Fomenkov A."/>
            <person name="DasSarma P."/>
            <person name="DasSarma S."/>
            <person name="Roberts R.J."/>
        </authorList>
    </citation>
    <scope>NUCLEOTIDE SEQUENCE</scope>
    <source>
        <strain evidence="3">ATCC 33800</strain>
        <plasmid evidence="3">pHsi139</plasmid>
    </source>
</reference>
<dbReference type="EMBL" id="AOLR01000037">
    <property type="protein sequence ID" value="EMA10022.1"/>
    <property type="molecule type" value="Genomic_DNA"/>
</dbReference>
<evidence type="ECO:0000313" key="3">
    <source>
        <dbReference type="EMBL" id="QUJ74951.1"/>
    </source>
</evidence>
<feature type="transmembrane region" description="Helical" evidence="1">
    <location>
        <begin position="123"/>
        <end position="143"/>
    </location>
</feature>
<dbReference type="RefSeq" id="WP_004966166.1">
    <property type="nucleotide sequence ID" value="NZ_AOLR01000037.1"/>
</dbReference>
<name>M0JLM4_9EURY</name>
<dbReference type="AlphaFoldDB" id="M0JLM4"/>
<feature type="transmembrane region" description="Helical" evidence="1">
    <location>
        <begin position="167"/>
        <end position="190"/>
    </location>
</feature>
<evidence type="ECO:0000313" key="4">
    <source>
        <dbReference type="Proteomes" id="UP000011659"/>
    </source>
</evidence>
<dbReference type="KEGG" id="hsin:KDQ40_22790"/>
<dbReference type="Proteomes" id="UP000682967">
    <property type="component" value="Plasmid pHsi139"/>
</dbReference>
<keyword evidence="4" id="KW-1185">Reference proteome</keyword>
<sequence>MDNGAAQVLSQVVPFFLISFYLIVRDIGPLGSAERKSDSIFEDYTVKIFEGDHWKQKVDIEPTDENLTSEIEDVASEIEDLDASKLDGVLNLDPVLDMITFETGELKYLFGVHTRVAHQLLQVPIDIAVTAIAGFVVISYELVTNPAGATTTLYVAGYSCTLETDTVIVVLLGLYIAIGLVLWLATRYCLRVQSPHLYKTEAEQDDVPTRLEPFRIAIGRYVDSAEESTWKASGWLRYYSNPWVSIFYNALAVFFIVITEIV</sequence>
<dbReference type="EMBL" id="CP073372">
    <property type="protein sequence ID" value="QUJ74951.1"/>
    <property type="molecule type" value="Genomic_DNA"/>
</dbReference>
<evidence type="ECO:0000313" key="5">
    <source>
        <dbReference type="Proteomes" id="UP000682967"/>
    </source>
</evidence>
<dbReference type="GeneID" id="64825848"/>
<keyword evidence="3" id="KW-0614">Plasmid</keyword>